<protein>
    <submittedName>
        <fullName evidence="3">Nucleotide exchange factor GrpE</fullName>
    </submittedName>
</protein>
<evidence type="ECO:0000256" key="1">
    <source>
        <dbReference type="ARBA" id="ARBA00023186"/>
    </source>
</evidence>
<feature type="coiled-coil region" evidence="2">
    <location>
        <begin position="42"/>
        <end position="98"/>
    </location>
</feature>
<dbReference type="Proteomes" id="UP000253204">
    <property type="component" value="Unassembled WGS sequence"/>
</dbReference>
<dbReference type="PANTHER" id="PTHR21237:SF23">
    <property type="entry name" value="GRPE PROTEIN HOMOLOG, MITOCHONDRIAL"/>
    <property type="match status" value="1"/>
</dbReference>
<keyword evidence="2" id="KW-0175">Coiled coil</keyword>
<dbReference type="Pfam" id="PF01025">
    <property type="entry name" value="GrpE"/>
    <property type="match status" value="1"/>
</dbReference>
<dbReference type="Gene3D" id="2.30.22.10">
    <property type="entry name" value="Head domain of nucleotide exchange factor GrpE"/>
    <property type="match status" value="1"/>
</dbReference>
<evidence type="ECO:0000256" key="2">
    <source>
        <dbReference type="SAM" id="Coils"/>
    </source>
</evidence>
<accession>A0A368TQ92</accession>
<dbReference type="GO" id="GO:0051082">
    <property type="term" value="F:unfolded protein binding"/>
    <property type="evidence" value="ECO:0007669"/>
    <property type="project" value="TreeGrafter"/>
</dbReference>
<dbReference type="RefSeq" id="WP_114488217.1">
    <property type="nucleotide sequence ID" value="NZ_CBCSHM010000058.1"/>
</dbReference>
<sequence>MDTESQDQLLERFRAYLEEPGAPDTSEPAPDAPDLFSLLAELAALKSEVKIESRQFKAALEQFREIFDTLKQDKARLEQQLSQQNAQHQAQQREHERSLLLELVELHDRLQGGHTQAKRYAPGWLARQGGAATFVGGMAQGMAMSLERLDSILARRDVHRIDTLGQPFDPHTMQAADTAYDAGRPEGEVLDELRPGYWHGTRLLRLAEVIVNKLQVSDTHTSR</sequence>
<dbReference type="SUPFAM" id="SSF51064">
    <property type="entry name" value="Head domain of nucleotide exchange factor GrpE"/>
    <property type="match status" value="1"/>
</dbReference>
<dbReference type="EMBL" id="QPIJ01000059">
    <property type="protein sequence ID" value="RCV86771.1"/>
    <property type="molecule type" value="Genomic_DNA"/>
</dbReference>
<dbReference type="AlphaFoldDB" id="A0A368TQ92"/>
<name>A0A368TQ92_9GAMM</name>
<dbReference type="PANTHER" id="PTHR21237">
    <property type="entry name" value="GRPE PROTEIN"/>
    <property type="match status" value="1"/>
</dbReference>
<reference evidence="3 4" key="1">
    <citation type="submission" date="2018-07" db="EMBL/GenBank/DDBJ databases">
        <title>Halomonas rutogse sp. nov., isolated from Lake TangqianCo on Tibetan Plateau.</title>
        <authorList>
            <person name="Lu H."/>
            <person name="Xing P."/>
            <person name="Wu Q."/>
        </authorList>
    </citation>
    <scope>NUCLEOTIDE SEQUENCE [LARGE SCALE GENOMIC DNA]</scope>
    <source>
        <strain evidence="3 4">TQ8S</strain>
    </source>
</reference>
<keyword evidence="1" id="KW-0143">Chaperone</keyword>
<gene>
    <name evidence="3" type="primary">grpE</name>
    <name evidence="3" type="ORF">DU506_17765</name>
</gene>
<comment type="caution">
    <text evidence="3">The sequence shown here is derived from an EMBL/GenBank/DDBJ whole genome shotgun (WGS) entry which is preliminary data.</text>
</comment>
<evidence type="ECO:0000313" key="3">
    <source>
        <dbReference type="EMBL" id="RCV86771.1"/>
    </source>
</evidence>
<dbReference type="InterPro" id="IPR009012">
    <property type="entry name" value="GrpE_head"/>
</dbReference>
<dbReference type="InterPro" id="IPR000740">
    <property type="entry name" value="GrpE"/>
</dbReference>
<dbReference type="GO" id="GO:0051087">
    <property type="term" value="F:protein-folding chaperone binding"/>
    <property type="evidence" value="ECO:0007669"/>
    <property type="project" value="InterPro"/>
</dbReference>
<proteinExistence type="predicted"/>
<dbReference type="GO" id="GO:0000774">
    <property type="term" value="F:adenyl-nucleotide exchange factor activity"/>
    <property type="evidence" value="ECO:0007669"/>
    <property type="project" value="InterPro"/>
</dbReference>
<keyword evidence="4" id="KW-1185">Reference proteome</keyword>
<dbReference type="GO" id="GO:0042803">
    <property type="term" value="F:protein homodimerization activity"/>
    <property type="evidence" value="ECO:0007669"/>
    <property type="project" value="InterPro"/>
</dbReference>
<organism evidence="3 4">
    <name type="scientific">Vreelandella rituensis</name>
    <dbReference type="NCBI Taxonomy" id="2282306"/>
    <lineage>
        <taxon>Bacteria</taxon>
        <taxon>Pseudomonadati</taxon>
        <taxon>Pseudomonadota</taxon>
        <taxon>Gammaproteobacteria</taxon>
        <taxon>Oceanospirillales</taxon>
        <taxon>Halomonadaceae</taxon>
        <taxon>Vreelandella</taxon>
    </lineage>
</organism>
<dbReference type="OrthoDB" id="129423at2"/>
<evidence type="ECO:0000313" key="4">
    <source>
        <dbReference type="Proteomes" id="UP000253204"/>
    </source>
</evidence>
<dbReference type="GO" id="GO:0006457">
    <property type="term" value="P:protein folding"/>
    <property type="evidence" value="ECO:0007669"/>
    <property type="project" value="InterPro"/>
</dbReference>